<name>I1CH88_RHIO9</name>
<dbReference type="InParanoid" id="I1CH88"/>
<dbReference type="AlphaFoldDB" id="I1CH88"/>
<protein>
    <submittedName>
        <fullName evidence="1">Uncharacterized protein</fullName>
    </submittedName>
</protein>
<sequence length="77" mass="8700">MCNSDAKLDKENASRWVNESKGKRKAILSKILDLYESDKDRLPILYNAPLKKELEALAILLMPTIVEANKSVEAQVK</sequence>
<gene>
    <name evidence="1" type="ORF">RO3G_12529</name>
</gene>
<evidence type="ECO:0000313" key="2">
    <source>
        <dbReference type="Proteomes" id="UP000009138"/>
    </source>
</evidence>
<reference evidence="1 2" key="1">
    <citation type="journal article" date="2009" name="PLoS Genet.">
        <title>Genomic analysis of the basal lineage fungus Rhizopus oryzae reveals a whole-genome duplication.</title>
        <authorList>
            <person name="Ma L.-J."/>
            <person name="Ibrahim A.S."/>
            <person name="Skory C."/>
            <person name="Grabherr M.G."/>
            <person name="Burger G."/>
            <person name="Butler M."/>
            <person name="Elias M."/>
            <person name="Idnurm A."/>
            <person name="Lang B.F."/>
            <person name="Sone T."/>
            <person name="Abe A."/>
            <person name="Calvo S.E."/>
            <person name="Corrochano L.M."/>
            <person name="Engels R."/>
            <person name="Fu J."/>
            <person name="Hansberg W."/>
            <person name="Kim J.-M."/>
            <person name="Kodira C.D."/>
            <person name="Koehrsen M.J."/>
            <person name="Liu B."/>
            <person name="Miranda-Saavedra D."/>
            <person name="O'Leary S."/>
            <person name="Ortiz-Castellanos L."/>
            <person name="Poulter R."/>
            <person name="Rodriguez-Romero J."/>
            <person name="Ruiz-Herrera J."/>
            <person name="Shen Y.-Q."/>
            <person name="Zeng Q."/>
            <person name="Galagan J."/>
            <person name="Birren B.W."/>
            <person name="Cuomo C.A."/>
            <person name="Wickes B.L."/>
        </authorList>
    </citation>
    <scope>NUCLEOTIDE SEQUENCE [LARGE SCALE GENOMIC DNA]</scope>
    <source>
        <strain evidence="2">RA 99-880 / ATCC MYA-4621 / FGSC 9543 / NRRL 43880</strain>
    </source>
</reference>
<accession>I1CH88</accession>
<evidence type="ECO:0000313" key="1">
    <source>
        <dbReference type="EMBL" id="EIE87818.1"/>
    </source>
</evidence>
<proteinExistence type="predicted"/>
<organism evidence="1 2">
    <name type="scientific">Rhizopus delemar (strain RA 99-880 / ATCC MYA-4621 / FGSC 9543 / NRRL 43880)</name>
    <name type="common">Mucormycosis agent</name>
    <name type="synonym">Rhizopus arrhizus var. delemar</name>
    <dbReference type="NCBI Taxonomy" id="246409"/>
    <lineage>
        <taxon>Eukaryota</taxon>
        <taxon>Fungi</taxon>
        <taxon>Fungi incertae sedis</taxon>
        <taxon>Mucoromycota</taxon>
        <taxon>Mucoromycotina</taxon>
        <taxon>Mucoromycetes</taxon>
        <taxon>Mucorales</taxon>
        <taxon>Mucorineae</taxon>
        <taxon>Rhizopodaceae</taxon>
        <taxon>Rhizopus</taxon>
    </lineage>
</organism>
<keyword evidence="2" id="KW-1185">Reference proteome</keyword>
<dbReference type="EMBL" id="CH476741">
    <property type="protein sequence ID" value="EIE87818.1"/>
    <property type="molecule type" value="Genomic_DNA"/>
</dbReference>
<dbReference type="Proteomes" id="UP000009138">
    <property type="component" value="Unassembled WGS sequence"/>
</dbReference>
<dbReference type="VEuPathDB" id="FungiDB:RO3G_12529"/>
<dbReference type="GeneID" id="93619494"/>
<dbReference type="RefSeq" id="XP_067523214.1">
    <property type="nucleotide sequence ID" value="XM_067667113.1"/>
</dbReference>